<feature type="region of interest" description="Disordered" evidence="8">
    <location>
        <begin position="1"/>
        <end position="126"/>
    </location>
</feature>
<evidence type="ECO:0000256" key="4">
    <source>
        <dbReference type="ARBA" id="ARBA00022771"/>
    </source>
</evidence>
<dbReference type="CDD" id="cd06008">
    <property type="entry name" value="NF-X1-zinc-finger"/>
    <property type="match status" value="2"/>
</dbReference>
<feature type="domain" description="RZ-type" evidence="10">
    <location>
        <begin position="2201"/>
        <end position="2277"/>
    </location>
</feature>
<dbReference type="GO" id="GO:0002376">
    <property type="term" value="P:immune system process"/>
    <property type="evidence" value="ECO:0007669"/>
    <property type="project" value="UniProtKB-KW"/>
</dbReference>
<comment type="subcellular location">
    <subcellularLocation>
        <location evidence="1">Cytoplasm</location>
    </subcellularLocation>
</comment>
<gene>
    <name evidence="11" type="ORF">B0F90DRAFT_1758208</name>
</gene>
<feature type="region of interest" description="Disordered" evidence="8">
    <location>
        <begin position="1011"/>
        <end position="1030"/>
    </location>
</feature>
<dbReference type="EMBL" id="WTXG01000078">
    <property type="protein sequence ID" value="KAI0294246.1"/>
    <property type="molecule type" value="Genomic_DNA"/>
</dbReference>
<dbReference type="GO" id="GO:0031380">
    <property type="term" value="C:nuclear RNA-directed RNA polymerase complex"/>
    <property type="evidence" value="ECO:0007669"/>
    <property type="project" value="TreeGrafter"/>
</dbReference>
<feature type="compositionally biased region" description="Gly residues" evidence="8">
    <location>
        <begin position="18"/>
        <end position="27"/>
    </location>
</feature>
<dbReference type="InterPro" id="IPR045055">
    <property type="entry name" value="DNA2/NAM7-like"/>
</dbReference>
<keyword evidence="6" id="KW-0391">Immunity</keyword>
<feature type="compositionally biased region" description="Gly residues" evidence="8">
    <location>
        <begin position="48"/>
        <end position="58"/>
    </location>
</feature>
<dbReference type="GO" id="GO:0031048">
    <property type="term" value="P:regulatory ncRNA-mediated heterochromatin formation"/>
    <property type="evidence" value="ECO:0007669"/>
    <property type="project" value="TreeGrafter"/>
</dbReference>
<dbReference type="Pfam" id="PF13086">
    <property type="entry name" value="AAA_11"/>
    <property type="match status" value="1"/>
</dbReference>
<accession>A0AAD4QH59</accession>
<dbReference type="Gene3D" id="3.40.50.300">
    <property type="entry name" value="P-loop containing nucleotide triphosphate hydrolases"/>
    <property type="match status" value="3"/>
</dbReference>
<comment type="caution">
    <text evidence="11">The sequence shown here is derived from an EMBL/GenBank/DDBJ whole genome shotgun (WGS) entry which is preliminary data.</text>
</comment>
<reference evidence="11" key="1">
    <citation type="journal article" date="2022" name="New Phytol.">
        <title>Evolutionary transition to the ectomycorrhizal habit in the genomes of a hyperdiverse lineage of mushroom-forming fungi.</title>
        <authorList>
            <person name="Looney B."/>
            <person name="Miyauchi S."/>
            <person name="Morin E."/>
            <person name="Drula E."/>
            <person name="Courty P.E."/>
            <person name="Kohler A."/>
            <person name="Kuo A."/>
            <person name="LaButti K."/>
            <person name="Pangilinan J."/>
            <person name="Lipzen A."/>
            <person name="Riley R."/>
            <person name="Andreopoulos W."/>
            <person name="He G."/>
            <person name="Johnson J."/>
            <person name="Nolan M."/>
            <person name="Tritt A."/>
            <person name="Barry K.W."/>
            <person name="Grigoriev I.V."/>
            <person name="Nagy L.G."/>
            <person name="Hibbett D."/>
            <person name="Henrissat B."/>
            <person name="Matheny P.B."/>
            <person name="Labbe J."/>
            <person name="Martin F.M."/>
        </authorList>
    </citation>
    <scope>NUCLEOTIDE SEQUENCE</scope>
    <source>
        <strain evidence="11">BPL690</strain>
    </source>
</reference>
<protein>
    <recommendedName>
        <fullName evidence="13">NFX1-type zinc finger-containing protein 1</fullName>
    </recommendedName>
</protein>
<sequence length="2288" mass="254633">MSSTPDTSNGRRKRGRGRGGPGRGGPQVHGSSSDGSTSRDRGGTAFRGRGGPGRGGPQVHGSSSDGSTSRDRGGTAFRGRGGSASRGRGGTASHDSGSTASHDHDSGGTASRDRGGTPPHVRATVPGGVCTLYWSTGSCDRSFECRFKHQVKPQVDVSSSRPQPGDYDPDFFSVDGLAMNNGSIADPQHNLRPNEAHNYLKPYLVDNFVFRDAINVEGFSRIFASINSRNQEWVRAQASLAFLDTVVRGNALLRIGDVLRFTPIAANTGAMSSTLSYQKGYFPILEFFSSDLVLKTTMHENTNKIYSLLDQNYDAFHTITNSCMTSMIDAQTWQDLSPGLPASRRNTLDGVHVFKALSTLLSQYLARFKSAIKNHPELRDLVEHLFSWFNRWNTAVSESPASFDDPIVRSNTAIRKLTLAELEKDINRLKSIVDREHGHAESVRQPLARAGVTAGQKQQALIARLKNIYDPPGTLRNGGIPRHDNDSSDIRDIRIAPTHAELLCPIQPYLPVVLPEAPHHLPENSMQRHLDIQFRLLREELIASVRLSLEEIHKDLDTMWAAKTRSKKNPTKLEKLIISKGGTYRTSGMNSVFFHLYTGARFAPVKAERRSFTIGLMLDAPPGSARDKSGKNRAEYWERAKRLQNGNLVALILISPGRSQVFLGTVASTGGDIGESSKADGNTIQLRVSFFDPEIELMALHQQPITVSQTTYALLMDNSTLFESMNPFLRTLQNVEPTLIPFSHIITHSQSLGPLPIEPPRYARVPQFKYNLQCLARVGQNIASLDANSVTSKELARQELRRASNLDPSQIDAVLDTLTREVSLIQGPPGTGKSFTGKEILRVLFSSKIRPIVLIAFTNHALDHMLTSILDANITTKVVRLGSRATDERIAEYSLYKLERLSGRGDLDRQMRRQYGNMKDVEDEITRIMNRIQSPQLSSEAANTFLDLSYGQHADYLREPPFWIAELFRQVTEDEKENGEWAQVPKGRGKGKRKKDFESPGLYGFWKDGRDIKFIQPPPTPRKSRGESSVDPRVAFFDGLGFSGQIPPVPSGSRSLEHLKQEVHDVWSMSLSERNRLAESWEEDMRTHAYDSNLGEYTHLRKEYRDVCEAYESMQDESRRRLLDQTDLIACTTTGAAKLVSLLASIAPKVLMVEEAGQVLEAHILATLVPSVEHLICIGDPLQLRPTLANFALSMESTSGRDLYKFDRSLMERLSDAGVSMSQINIQRRMRPSISHFIRTILYPKLEDHDFVHSYPPVQGMQKNVFFFSHNNRENAEDDSVSKFNMFEVEMIRELVLYFLKQGPYDGAGDIAVLCAYLGQLQKVRAALRDLKIAVSVDERDEEQLERTGLTGDDSVGFTQVQVARHIRLGTVDTFQGEEAKIVIISLVRNSGSFEHGNGSIGFLKSPNRINVALSRAKHGLYILGNASNLRGNQTWRTILDEMENEGHIGNAIPIVCSRHPSVVQSISKLGELPTLAPEGGCLRQCEFRLACGHVCPSMCHTDRDNHLSMKCNHACLRVTCPRSHPCPLLCFQDCGECKFPVYDVKLPCGHTAKSVPWQIASDTPALSSHMLNKLESIKCIVQVLKRLPGCEHSAMMGCGQDRAKFTCKEICGGLMTCCSRTCPSRCHECQSVTQGQAGAVRITSGHSARTHHLSHPCQRLLKCQHLCGLPCSSDHSCNPQCAGSCRQRCSHRKCEKPCWEPCPPCMEPCEWRCPHQSCPVVCGSICSRLPCDRACRKELKCGHECPSICGEPCEKQICIVCLPDESKVDIVDFIMQRTLAEIDLTSDDSSERVIRLECGHIFTVETLDGHCNMSEYYEAPPVDFQTPPACPTCRGPISALRYGRVTKRANLDILEQNVASTMSSALEQVSPAIEEFSAKLEAIPFSPPPEKDAEDLDHLVERRETHFGKEFEPLPHKAIQQGSMTAIHGLSKEEGQNWNKIVCDLLKLYKKVADVARTRGPHVQAYGAALATLYRLELAAIASDPERACDKPEPLAMKEVNKKIGQPPHKADTRFQVEGFLLSLELRYTLAEIAQSRIASLSTASREEEILRHASLWRSFVSFIYDSCIRDAEKARTIAEKSSASRLAARASVYVFRGELELFRFEILTTRTLLARGGGLDSDHRKELSSQAEQQAHMAAIGVQRLETRYIRSRPTMNMEELKAERAWFAQNCRERVDKYVREYSALAKHLLTDKGYEPLSLQEKADIVKAFGFSHRGHFYNCANGHTFVITECGGAMESAVCPECRAPIGGSNHHLVGSNTRAMEFEVIARQQGSLDAHWEWGRGA</sequence>
<feature type="zinc finger region" description="C3H1-type" evidence="7">
    <location>
        <begin position="129"/>
        <end position="152"/>
    </location>
</feature>
<evidence type="ECO:0000259" key="10">
    <source>
        <dbReference type="PROSITE" id="PS51981"/>
    </source>
</evidence>
<feature type="compositionally biased region" description="Basic and acidic residues" evidence="8">
    <location>
        <begin position="101"/>
        <end position="115"/>
    </location>
</feature>
<name>A0AAD4QH59_9AGAM</name>
<dbReference type="PANTHER" id="PTHR10887">
    <property type="entry name" value="DNA2/NAM7 HELICASE FAMILY"/>
    <property type="match status" value="1"/>
</dbReference>
<dbReference type="InterPro" id="IPR047187">
    <property type="entry name" value="SF1_C_Upf1"/>
</dbReference>
<dbReference type="InterPro" id="IPR041677">
    <property type="entry name" value="DNA2/NAM7_AAA_11"/>
</dbReference>
<evidence type="ECO:0000313" key="12">
    <source>
        <dbReference type="Proteomes" id="UP001203297"/>
    </source>
</evidence>
<dbReference type="InterPro" id="IPR000571">
    <property type="entry name" value="Znf_CCCH"/>
</dbReference>
<keyword evidence="4 7" id="KW-0863">Zinc-finger</keyword>
<evidence type="ECO:0008006" key="13">
    <source>
        <dbReference type="Google" id="ProtNLM"/>
    </source>
</evidence>
<keyword evidence="2" id="KW-0963">Cytoplasm</keyword>
<evidence type="ECO:0000256" key="1">
    <source>
        <dbReference type="ARBA" id="ARBA00004496"/>
    </source>
</evidence>
<dbReference type="PROSITE" id="PS51981">
    <property type="entry name" value="ZF_RZ"/>
    <property type="match status" value="1"/>
</dbReference>
<evidence type="ECO:0000256" key="7">
    <source>
        <dbReference type="PROSITE-ProRule" id="PRU00723"/>
    </source>
</evidence>
<dbReference type="InterPro" id="IPR046439">
    <property type="entry name" value="ZF_RZ_dom"/>
</dbReference>
<evidence type="ECO:0000256" key="3">
    <source>
        <dbReference type="ARBA" id="ARBA00022723"/>
    </source>
</evidence>
<dbReference type="GO" id="GO:0008270">
    <property type="term" value="F:zinc ion binding"/>
    <property type="evidence" value="ECO:0007669"/>
    <property type="project" value="UniProtKB-KW"/>
</dbReference>
<dbReference type="PROSITE" id="PS50103">
    <property type="entry name" value="ZF_C3H1"/>
    <property type="match status" value="1"/>
</dbReference>
<dbReference type="InterPro" id="IPR027417">
    <property type="entry name" value="P-loop_NTPase"/>
</dbReference>
<dbReference type="Proteomes" id="UP001203297">
    <property type="component" value="Unassembled WGS sequence"/>
</dbReference>
<evidence type="ECO:0000313" key="11">
    <source>
        <dbReference type="EMBL" id="KAI0294246.1"/>
    </source>
</evidence>
<evidence type="ECO:0000256" key="2">
    <source>
        <dbReference type="ARBA" id="ARBA00022490"/>
    </source>
</evidence>
<evidence type="ECO:0000256" key="6">
    <source>
        <dbReference type="ARBA" id="ARBA00022859"/>
    </source>
</evidence>
<organism evidence="11 12">
    <name type="scientific">Multifurca ochricompacta</name>
    <dbReference type="NCBI Taxonomy" id="376703"/>
    <lineage>
        <taxon>Eukaryota</taxon>
        <taxon>Fungi</taxon>
        <taxon>Dikarya</taxon>
        <taxon>Basidiomycota</taxon>
        <taxon>Agaricomycotina</taxon>
        <taxon>Agaricomycetes</taxon>
        <taxon>Russulales</taxon>
        <taxon>Russulaceae</taxon>
        <taxon>Multifurca</taxon>
    </lineage>
</organism>
<keyword evidence="12" id="KW-1185">Reference proteome</keyword>
<proteinExistence type="predicted"/>
<evidence type="ECO:0000256" key="8">
    <source>
        <dbReference type="SAM" id="MobiDB-lite"/>
    </source>
</evidence>
<feature type="region of interest" description="Disordered" evidence="8">
    <location>
        <begin position="977"/>
        <end position="996"/>
    </location>
</feature>
<dbReference type="SUPFAM" id="SSF52540">
    <property type="entry name" value="P-loop containing nucleoside triphosphate hydrolases"/>
    <property type="match status" value="1"/>
</dbReference>
<dbReference type="PANTHER" id="PTHR10887:SF445">
    <property type="entry name" value="NFX1-TYPE ZINC FINGER-CONTAINING PROTEIN 1"/>
    <property type="match status" value="1"/>
</dbReference>
<dbReference type="CDD" id="cd18808">
    <property type="entry name" value="SF1_C_Upf1"/>
    <property type="match status" value="1"/>
</dbReference>
<dbReference type="GO" id="GO:0005737">
    <property type="term" value="C:cytoplasm"/>
    <property type="evidence" value="ECO:0007669"/>
    <property type="project" value="UniProtKB-SubCell"/>
</dbReference>
<keyword evidence="3 7" id="KW-0479">Metal-binding</keyword>
<dbReference type="GO" id="GO:0004386">
    <property type="term" value="F:helicase activity"/>
    <property type="evidence" value="ECO:0007669"/>
    <property type="project" value="InterPro"/>
</dbReference>
<feature type="compositionally biased region" description="Gly residues" evidence="8">
    <location>
        <begin position="79"/>
        <end position="90"/>
    </location>
</feature>
<dbReference type="Pfam" id="PF13087">
    <property type="entry name" value="AAA_12"/>
    <property type="match status" value="1"/>
</dbReference>
<evidence type="ECO:0000259" key="9">
    <source>
        <dbReference type="PROSITE" id="PS50103"/>
    </source>
</evidence>
<dbReference type="Pfam" id="PF20173">
    <property type="entry name" value="ZnF_RZ-type"/>
    <property type="match status" value="1"/>
</dbReference>
<feature type="domain" description="C3H1-type" evidence="9">
    <location>
        <begin position="129"/>
        <end position="152"/>
    </location>
</feature>
<evidence type="ECO:0000256" key="5">
    <source>
        <dbReference type="ARBA" id="ARBA00022833"/>
    </source>
</evidence>
<keyword evidence="5 7" id="KW-0862">Zinc</keyword>
<dbReference type="InterPro" id="IPR041679">
    <property type="entry name" value="DNA2/NAM7-like_C"/>
</dbReference>